<dbReference type="EMBL" id="CAEZUZ010000003">
    <property type="protein sequence ID" value="CAB4606868.1"/>
    <property type="molecule type" value="Genomic_DNA"/>
</dbReference>
<dbReference type="EMBL" id="CAEZUL010000052">
    <property type="protein sequence ID" value="CAB4598688.1"/>
    <property type="molecule type" value="Genomic_DNA"/>
</dbReference>
<evidence type="ECO:0000313" key="1">
    <source>
        <dbReference type="EMBL" id="CAB4598688.1"/>
    </source>
</evidence>
<dbReference type="AlphaFoldDB" id="A0A6J6HDS7"/>
<proteinExistence type="predicted"/>
<sequence length="328" mass="35622">MNTEESERRSRLLSLKLRALVRDHLGLIADPEGSAEAFMPGAAFVTSDAVWVMIDGDAARSLGGVLAWAPQFEKPIHLLVERDSGIVARRAQLFDIDISVWHVDDRTLLPAVAEPQLISPAASDAHLAFVDLIESSGADALVEHGVVVGEVRGLEMCRVVDDATTGEVRLEVGMGRHDREAFAMVHGELPTEQAMRQVIDAVLPHRYEGADPHPFNSFGVERLQRWRAMQAPTSIGFTRLSPADPPVLRTNVKDAVPCVALGTTDSGVLAAAVFVHGVDLDVVPFAVDAASRLGTSDVTIVVRRRDVVKPIERLANLAHIHVRFAFHS</sequence>
<evidence type="ECO:0000313" key="2">
    <source>
        <dbReference type="EMBL" id="CAB4606868.1"/>
    </source>
</evidence>
<protein>
    <submittedName>
        <fullName evidence="2">Unannotated protein</fullName>
    </submittedName>
</protein>
<accession>A0A6J6HDS7</accession>
<reference evidence="2" key="1">
    <citation type="submission" date="2020-05" db="EMBL/GenBank/DDBJ databases">
        <authorList>
            <person name="Chiriac C."/>
            <person name="Salcher M."/>
            <person name="Ghai R."/>
            <person name="Kavagutti S V."/>
        </authorList>
    </citation>
    <scope>NUCLEOTIDE SEQUENCE</scope>
</reference>
<name>A0A6J6HDS7_9ZZZZ</name>
<gene>
    <name evidence="1" type="ORF">UFOPK1808_00612</name>
    <name evidence="2" type="ORF">UFOPK1889_00036</name>
</gene>
<organism evidence="2">
    <name type="scientific">freshwater metagenome</name>
    <dbReference type="NCBI Taxonomy" id="449393"/>
    <lineage>
        <taxon>unclassified sequences</taxon>
        <taxon>metagenomes</taxon>
        <taxon>ecological metagenomes</taxon>
    </lineage>
</organism>